<proteinExistence type="predicted"/>
<sequence>MPVRSPRARAGSWCTQPGSGHTYTFLRPASLGLRCFSFQGRLCPRRCSCRFWSRWNPLPHTSHTYRFVAIRVRGDSAITSASGSGFPGTLRFFLAGGGRGWEETLAWSPEAEVRFDMFSSAATSCCCC</sequence>
<name>A0A0A9DZF5_ARUDO</name>
<protein>
    <submittedName>
        <fullName evidence="1">Uncharacterized protein</fullName>
    </submittedName>
</protein>
<dbReference type="EMBL" id="GBRH01206835">
    <property type="protein sequence ID" value="JAD91060.1"/>
    <property type="molecule type" value="Transcribed_RNA"/>
</dbReference>
<dbReference type="AlphaFoldDB" id="A0A0A9DZF5"/>
<organism evidence="1">
    <name type="scientific">Arundo donax</name>
    <name type="common">Giant reed</name>
    <name type="synonym">Donax arundinaceus</name>
    <dbReference type="NCBI Taxonomy" id="35708"/>
    <lineage>
        <taxon>Eukaryota</taxon>
        <taxon>Viridiplantae</taxon>
        <taxon>Streptophyta</taxon>
        <taxon>Embryophyta</taxon>
        <taxon>Tracheophyta</taxon>
        <taxon>Spermatophyta</taxon>
        <taxon>Magnoliopsida</taxon>
        <taxon>Liliopsida</taxon>
        <taxon>Poales</taxon>
        <taxon>Poaceae</taxon>
        <taxon>PACMAD clade</taxon>
        <taxon>Arundinoideae</taxon>
        <taxon>Arundineae</taxon>
        <taxon>Arundo</taxon>
    </lineage>
</organism>
<accession>A0A0A9DZF5</accession>
<evidence type="ECO:0000313" key="1">
    <source>
        <dbReference type="EMBL" id="JAD91060.1"/>
    </source>
</evidence>
<reference evidence="1" key="1">
    <citation type="submission" date="2014-09" db="EMBL/GenBank/DDBJ databases">
        <authorList>
            <person name="Magalhaes I.L.F."/>
            <person name="Oliveira U."/>
            <person name="Santos F.R."/>
            <person name="Vidigal T.H.D.A."/>
            <person name="Brescovit A.D."/>
            <person name="Santos A.J."/>
        </authorList>
    </citation>
    <scope>NUCLEOTIDE SEQUENCE</scope>
    <source>
        <tissue evidence="1">Shoot tissue taken approximately 20 cm above the soil surface</tissue>
    </source>
</reference>
<reference evidence="1" key="2">
    <citation type="journal article" date="2015" name="Data Brief">
        <title>Shoot transcriptome of the giant reed, Arundo donax.</title>
        <authorList>
            <person name="Barrero R.A."/>
            <person name="Guerrero F.D."/>
            <person name="Moolhuijzen P."/>
            <person name="Goolsby J.A."/>
            <person name="Tidwell J."/>
            <person name="Bellgard S.E."/>
            <person name="Bellgard M.I."/>
        </authorList>
    </citation>
    <scope>NUCLEOTIDE SEQUENCE</scope>
    <source>
        <tissue evidence="1">Shoot tissue taken approximately 20 cm above the soil surface</tissue>
    </source>
</reference>